<feature type="compositionally biased region" description="Basic and acidic residues" evidence="1">
    <location>
        <begin position="57"/>
        <end position="68"/>
    </location>
</feature>
<evidence type="ECO:0000256" key="2">
    <source>
        <dbReference type="SAM" id="SignalP"/>
    </source>
</evidence>
<reference evidence="3 4" key="1">
    <citation type="submission" date="2019-07" db="EMBL/GenBank/DDBJ databases">
        <title>Whole genome shotgun sequence of Myxococcus fulvus NBRC 100333.</title>
        <authorList>
            <person name="Hosoyama A."/>
            <person name="Uohara A."/>
            <person name="Ohji S."/>
            <person name="Ichikawa N."/>
        </authorList>
    </citation>
    <scope>NUCLEOTIDE SEQUENCE [LARGE SCALE GENOMIC DNA]</scope>
    <source>
        <strain evidence="3 4">NBRC 100333</strain>
    </source>
</reference>
<name>A0A511TFE6_MYXFU</name>
<dbReference type="STRING" id="1334629.MFUL124B02_22255"/>
<dbReference type="Proteomes" id="UP000321514">
    <property type="component" value="Unassembled WGS sequence"/>
</dbReference>
<gene>
    <name evidence="3" type="ORF">MFU01_79280</name>
</gene>
<dbReference type="EMBL" id="BJXR01000070">
    <property type="protein sequence ID" value="GEN12891.1"/>
    <property type="molecule type" value="Genomic_DNA"/>
</dbReference>
<feature type="chain" id="PRO_5022101461" description="Lipoprotein" evidence="2">
    <location>
        <begin position="23"/>
        <end position="249"/>
    </location>
</feature>
<proteinExistence type="predicted"/>
<evidence type="ECO:0000313" key="4">
    <source>
        <dbReference type="Proteomes" id="UP000321514"/>
    </source>
</evidence>
<feature type="signal peptide" evidence="2">
    <location>
        <begin position="1"/>
        <end position="22"/>
    </location>
</feature>
<evidence type="ECO:0000313" key="3">
    <source>
        <dbReference type="EMBL" id="GEN12891.1"/>
    </source>
</evidence>
<keyword evidence="2" id="KW-0732">Signal</keyword>
<evidence type="ECO:0008006" key="5">
    <source>
        <dbReference type="Google" id="ProtNLM"/>
    </source>
</evidence>
<comment type="caution">
    <text evidence="3">The sequence shown here is derived from an EMBL/GenBank/DDBJ whole genome shotgun (WGS) entry which is preliminary data.</text>
</comment>
<protein>
    <recommendedName>
        <fullName evidence="5">Lipoprotein</fullName>
    </recommendedName>
</protein>
<evidence type="ECO:0000256" key="1">
    <source>
        <dbReference type="SAM" id="MobiDB-lite"/>
    </source>
</evidence>
<sequence length="249" mass="26326">MTHARAVGSLLTVLLAASPARAELVPTSGLDGSLLPASGGLADELVQRPASAGEPPEPAREVPPDEHGRASPLVSWKRSLCIYTGCFLEPLIPDVRYQWASGAPNHWVLSWPIHPWALGAWDIPGPTLLVSPFLEPQVRLAPAKWRLLAGARVSVFPDRARFGVLAEGAGLWGQDGSGGVAGVGLTYDLIERHAATTPWTVSVVLRRAWTGEGARMDVSLDVTVPLNMFLGSPLESGERGRAAGGSSAR</sequence>
<accession>A0A511TFE6</accession>
<dbReference type="AlphaFoldDB" id="A0A511TFE6"/>
<feature type="region of interest" description="Disordered" evidence="1">
    <location>
        <begin position="48"/>
        <end position="68"/>
    </location>
</feature>
<organism evidence="3 4">
    <name type="scientific">Myxococcus fulvus</name>
    <dbReference type="NCBI Taxonomy" id="33"/>
    <lineage>
        <taxon>Bacteria</taxon>
        <taxon>Pseudomonadati</taxon>
        <taxon>Myxococcota</taxon>
        <taxon>Myxococcia</taxon>
        <taxon>Myxococcales</taxon>
        <taxon>Cystobacterineae</taxon>
        <taxon>Myxococcaceae</taxon>
        <taxon>Myxococcus</taxon>
    </lineage>
</organism>